<keyword evidence="1" id="KW-0472">Membrane</keyword>
<keyword evidence="3" id="KW-1185">Reference proteome</keyword>
<reference evidence="2 3" key="1">
    <citation type="journal article" date="2019" name="Sci. Rep.">
        <title>Orb-weaving spider Araneus ventricosus genome elucidates the spidroin gene catalogue.</title>
        <authorList>
            <person name="Kono N."/>
            <person name="Nakamura H."/>
            <person name="Ohtoshi R."/>
            <person name="Moran D.A.P."/>
            <person name="Shinohara A."/>
            <person name="Yoshida Y."/>
            <person name="Fujiwara M."/>
            <person name="Mori M."/>
            <person name="Tomita M."/>
            <person name="Arakawa K."/>
        </authorList>
    </citation>
    <scope>NUCLEOTIDE SEQUENCE [LARGE SCALE GENOMIC DNA]</scope>
</reference>
<proteinExistence type="predicted"/>
<accession>A0A4Y2JMS5</accession>
<feature type="transmembrane region" description="Helical" evidence="1">
    <location>
        <begin position="12"/>
        <end position="32"/>
    </location>
</feature>
<name>A0A4Y2JMS5_ARAVE</name>
<organism evidence="2 3">
    <name type="scientific">Araneus ventricosus</name>
    <name type="common">Orbweaver spider</name>
    <name type="synonym">Epeira ventricosa</name>
    <dbReference type="NCBI Taxonomy" id="182803"/>
    <lineage>
        <taxon>Eukaryota</taxon>
        <taxon>Metazoa</taxon>
        <taxon>Ecdysozoa</taxon>
        <taxon>Arthropoda</taxon>
        <taxon>Chelicerata</taxon>
        <taxon>Arachnida</taxon>
        <taxon>Araneae</taxon>
        <taxon>Araneomorphae</taxon>
        <taxon>Entelegynae</taxon>
        <taxon>Araneoidea</taxon>
        <taxon>Araneidae</taxon>
        <taxon>Araneus</taxon>
    </lineage>
</organism>
<dbReference type="Proteomes" id="UP000499080">
    <property type="component" value="Unassembled WGS sequence"/>
</dbReference>
<keyword evidence="1" id="KW-1133">Transmembrane helix</keyword>
<evidence type="ECO:0000313" key="3">
    <source>
        <dbReference type="Proteomes" id="UP000499080"/>
    </source>
</evidence>
<keyword evidence="1" id="KW-0812">Transmembrane</keyword>
<dbReference type="AlphaFoldDB" id="A0A4Y2JMS5"/>
<dbReference type="EMBL" id="BGPR01003699">
    <property type="protein sequence ID" value="GBM91340.1"/>
    <property type="molecule type" value="Genomic_DNA"/>
</dbReference>
<sequence>MLTATENSLRFLSQVPCRSSIPFVSLILYFLLKEKAQKEERRKSMQSKTPPEIKSKLITRFPIWRRKCVGYSRVHLFLSDVDSGSDKETADMSCDHQQIIFSSQQTYGKIYGIIVYPLTITGDAIKDLISAFKKN</sequence>
<comment type="caution">
    <text evidence="2">The sequence shown here is derived from an EMBL/GenBank/DDBJ whole genome shotgun (WGS) entry which is preliminary data.</text>
</comment>
<evidence type="ECO:0000313" key="2">
    <source>
        <dbReference type="EMBL" id="GBM91340.1"/>
    </source>
</evidence>
<evidence type="ECO:0000256" key="1">
    <source>
        <dbReference type="SAM" id="Phobius"/>
    </source>
</evidence>
<gene>
    <name evidence="2" type="ORF">AVEN_6994_1</name>
</gene>
<protein>
    <submittedName>
        <fullName evidence="2">Uncharacterized protein</fullName>
    </submittedName>
</protein>